<protein>
    <recommendedName>
        <fullName evidence="2">cyclin-dependent kinase</fullName>
        <ecNumber evidence="2">2.7.11.22</ecNumber>
    </recommendedName>
</protein>
<dbReference type="SUPFAM" id="SSF56112">
    <property type="entry name" value="Protein kinase-like (PK-like)"/>
    <property type="match status" value="1"/>
</dbReference>
<dbReference type="GO" id="GO:0005524">
    <property type="term" value="F:ATP binding"/>
    <property type="evidence" value="ECO:0007669"/>
    <property type="project" value="UniProtKB-KW"/>
</dbReference>
<dbReference type="GO" id="GO:0005737">
    <property type="term" value="C:cytoplasm"/>
    <property type="evidence" value="ECO:0007669"/>
    <property type="project" value="TreeGrafter"/>
</dbReference>
<dbReference type="FunFam" id="3.30.200.20:FF:000124">
    <property type="entry name" value="Cyclin-dependent kinase 4"/>
    <property type="match status" value="1"/>
</dbReference>
<dbReference type="InterPro" id="IPR011009">
    <property type="entry name" value="Kinase-like_dom_sf"/>
</dbReference>
<dbReference type="SMART" id="SM00220">
    <property type="entry name" value="S_TKc"/>
    <property type="match status" value="1"/>
</dbReference>
<dbReference type="EMBL" id="OC316490">
    <property type="protein sequence ID" value="CAD7392073.1"/>
    <property type="molecule type" value="Genomic_DNA"/>
</dbReference>
<keyword evidence="6" id="KW-0418">Kinase</keyword>
<evidence type="ECO:0000259" key="10">
    <source>
        <dbReference type="PROSITE" id="PS50011"/>
    </source>
</evidence>
<dbReference type="GO" id="GO:0007165">
    <property type="term" value="P:signal transduction"/>
    <property type="evidence" value="ECO:0007669"/>
    <property type="project" value="TreeGrafter"/>
</dbReference>
<accession>A0A7R9CB03</accession>
<evidence type="ECO:0000256" key="2">
    <source>
        <dbReference type="ARBA" id="ARBA00012425"/>
    </source>
</evidence>
<evidence type="ECO:0000313" key="11">
    <source>
        <dbReference type="EMBL" id="CAD7392073.1"/>
    </source>
</evidence>
<evidence type="ECO:0000256" key="7">
    <source>
        <dbReference type="ARBA" id="ARBA00022840"/>
    </source>
</evidence>
<dbReference type="PROSITE" id="PS00108">
    <property type="entry name" value="PROTEIN_KINASE_ST"/>
    <property type="match status" value="1"/>
</dbReference>
<reference evidence="11" key="1">
    <citation type="submission" date="2020-11" db="EMBL/GenBank/DDBJ databases">
        <authorList>
            <person name="Tran Van P."/>
        </authorList>
    </citation>
    <scope>NUCLEOTIDE SEQUENCE</scope>
</reference>
<dbReference type="EC" id="2.7.11.22" evidence="2"/>
<comment type="similarity">
    <text evidence="1">Belongs to the protein kinase superfamily. CMGC Ser/Thr protein kinase family. CDC2/CDKX subfamily.</text>
</comment>
<dbReference type="PANTHER" id="PTHR24056">
    <property type="entry name" value="CELL DIVISION PROTEIN KINASE"/>
    <property type="match status" value="1"/>
</dbReference>
<sequence>MSFVAGAYGTVYKAKDLSNNGMIVALKKVRVPLTDDGVPMSTLREISLLKQLDTYDHPNIVRLLDICHGQRLEREQQLVLFLVFEHVDQDLACYLERCPDPGLPPTRIKHLVFQILSGVDFLHSHRIIHRDLKPQNILVTNTGIVKLADFGLAKTYDFEMRLTSVVVTLWYRAPEVLLGQPYATSVDIWACGCIMAELFRRAPLFNGSSEGDQLDKIFHYANSYLLCTIDKHNRKYSLYLSNVDCQSKLYYFVCSCASERRRRESYKGERMVEGQSVIGTPKESDWPENVSLLWSSFIPRPAISLHTVIPEICPNGQDLMQKMLRFKNITRIDTGSALNHPYFQEDGYIPLQMSTLNRSHVELGGATSD</sequence>
<evidence type="ECO:0000256" key="6">
    <source>
        <dbReference type="ARBA" id="ARBA00022777"/>
    </source>
</evidence>
<evidence type="ECO:0000256" key="5">
    <source>
        <dbReference type="ARBA" id="ARBA00022741"/>
    </source>
</evidence>
<evidence type="ECO:0000256" key="9">
    <source>
        <dbReference type="ARBA" id="ARBA00048367"/>
    </source>
</evidence>
<dbReference type="FunFam" id="1.10.510.10:FF:000624">
    <property type="entry name" value="Mitogen-activated protein kinase"/>
    <property type="match status" value="1"/>
</dbReference>
<dbReference type="Gene3D" id="1.10.510.10">
    <property type="entry name" value="Transferase(Phosphotransferase) domain 1"/>
    <property type="match status" value="1"/>
</dbReference>
<dbReference type="GO" id="GO:0010389">
    <property type="term" value="P:regulation of G2/M transition of mitotic cell cycle"/>
    <property type="evidence" value="ECO:0007669"/>
    <property type="project" value="TreeGrafter"/>
</dbReference>
<name>A0A7R9CB03_TIMCR</name>
<dbReference type="GO" id="GO:0030332">
    <property type="term" value="F:cyclin binding"/>
    <property type="evidence" value="ECO:0007669"/>
    <property type="project" value="TreeGrafter"/>
</dbReference>
<dbReference type="GO" id="GO:0005634">
    <property type="term" value="C:nucleus"/>
    <property type="evidence" value="ECO:0007669"/>
    <property type="project" value="TreeGrafter"/>
</dbReference>
<dbReference type="CDD" id="cd07838">
    <property type="entry name" value="STKc_CDK4_6_like"/>
    <property type="match status" value="1"/>
</dbReference>
<dbReference type="Pfam" id="PF00069">
    <property type="entry name" value="Pkinase"/>
    <property type="match status" value="1"/>
</dbReference>
<organism evidence="11">
    <name type="scientific">Timema cristinae</name>
    <name type="common">Walking stick</name>
    <dbReference type="NCBI Taxonomy" id="61476"/>
    <lineage>
        <taxon>Eukaryota</taxon>
        <taxon>Metazoa</taxon>
        <taxon>Ecdysozoa</taxon>
        <taxon>Arthropoda</taxon>
        <taxon>Hexapoda</taxon>
        <taxon>Insecta</taxon>
        <taxon>Pterygota</taxon>
        <taxon>Neoptera</taxon>
        <taxon>Polyneoptera</taxon>
        <taxon>Phasmatodea</taxon>
        <taxon>Timematodea</taxon>
        <taxon>Timematoidea</taxon>
        <taxon>Timematidae</taxon>
        <taxon>Timema</taxon>
    </lineage>
</organism>
<evidence type="ECO:0000256" key="4">
    <source>
        <dbReference type="ARBA" id="ARBA00022679"/>
    </source>
</evidence>
<evidence type="ECO:0000256" key="1">
    <source>
        <dbReference type="ARBA" id="ARBA00006485"/>
    </source>
</evidence>
<dbReference type="GO" id="GO:0004693">
    <property type="term" value="F:cyclin-dependent protein serine/threonine kinase activity"/>
    <property type="evidence" value="ECO:0007669"/>
    <property type="project" value="UniProtKB-EC"/>
</dbReference>
<proteinExistence type="inferred from homology"/>
<dbReference type="AlphaFoldDB" id="A0A7R9CB03"/>
<feature type="domain" description="Protein kinase" evidence="10">
    <location>
        <begin position="1"/>
        <end position="343"/>
    </location>
</feature>
<dbReference type="PROSITE" id="PS50011">
    <property type="entry name" value="PROTEIN_KINASE_DOM"/>
    <property type="match status" value="1"/>
</dbReference>
<dbReference type="GO" id="GO:0010468">
    <property type="term" value="P:regulation of gene expression"/>
    <property type="evidence" value="ECO:0007669"/>
    <property type="project" value="TreeGrafter"/>
</dbReference>
<keyword evidence="3" id="KW-0723">Serine/threonine-protein kinase</keyword>
<keyword evidence="5" id="KW-0547">Nucleotide-binding</keyword>
<dbReference type="GO" id="GO:0000082">
    <property type="term" value="P:G1/S transition of mitotic cell cycle"/>
    <property type="evidence" value="ECO:0007669"/>
    <property type="project" value="TreeGrafter"/>
</dbReference>
<evidence type="ECO:0000256" key="3">
    <source>
        <dbReference type="ARBA" id="ARBA00022527"/>
    </source>
</evidence>
<keyword evidence="7" id="KW-0067">ATP-binding</keyword>
<comment type="catalytic activity">
    <reaction evidence="8">
        <text>L-threonyl-[protein] + ATP = O-phospho-L-threonyl-[protein] + ADP + H(+)</text>
        <dbReference type="Rhea" id="RHEA:46608"/>
        <dbReference type="Rhea" id="RHEA-COMP:11060"/>
        <dbReference type="Rhea" id="RHEA-COMP:11605"/>
        <dbReference type="ChEBI" id="CHEBI:15378"/>
        <dbReference type="ChEBI" id="CHEBI:30013"/>
        <dbReference type="ChEBI" id="CHEBI:30616"/>
        <dbReference type="ChEBI" id="CHEBI:61977"/>
        <dbReference type="ChEBI" id="CHEBI:456216"/>
        <dbReference type="EC" id="2.7.11.22"/>
    </reaction>
</comment>
<dbReference type="InterPro" id="IPR008271">
    <property type="entry name" value="Ser/Thr_kinase_AS"/>
</dbReference>
<dbReference type="Gene3D" id="3.30.200.20">
    <property type="entry name" value="Phosphorylase Kinase, domain 1"/>
    <property type="match status" value="1"/>
</dbReference>
<keyword evidence="4" id="KW-0808">Transferase</keyword>
<comment type="catalytic activity">
    <reaction evidence="9">
        <text>L-seryl-[protein] + ATP = O-phospho-L-seryl-[protein] + ADP + H(+)</text>
        <dbReference type="Rhea" id="RHEA:17989"/>
        <dbReference type="Rhea" id="RHEA-COMP:9863"/>
        <dbReference type="Rhea" id="RHEA-COMP:11604"/>
        <dbReference type="ChEBI" id="CHEBI:15378"/>
        <dbReference type="ChEBI" id="CHEBI:29999"/>
        <dbReference type="ChEBI" id="CHEBI:30616"/>
        <dbReference type="ChEBI" id="CHEBI:83421"/>
        <dbReference type="ChEBI" id="CHEBI:456216"/>
        <dbReference type="EC" id="2.7.11.22"/>
    </reaction>
</comment>
<gene>
    <name evidence="11" type="ORF">TCEB3V08_LOCUS111</name>
</gene>
<dbReference type="GO" id="GO:0000307">
    <property type="term" value="C:cyclin-dependent protein kinase holoenzyme complex"/>
    <property type="evidence" value="ECO:0007669"/>
    <property type="project" value="TreeGrafter"/>
</dbReference>
<dbReference type="InterPro" id="IPR000719">
    <property type="entry name" value="Prot_kinase_dom"/>
</dbReference>
<dbReference type="PANTHER" id="PTHR24056:SF472">
    <property type="entry name" value="CYCLIN-DEPENDENT KINASE 4, ISOFORM A"/>
    <property type="match status" value="1"/>
</dbReference>
<evidence type="ECO:0000256" key="8">
    <source>
        <dbReference type="ARBA" id="ARBA00047811"/>
    </source>
</evidence>
<dbReference type="InterPro" id="IPR050108">
    <property type="entry name" value="CDK"/>
</dbReference>